<evidence type="ECO:0000259" key="2">
    <source>
        <dbReference type="Pfam" id="PF00501"/>
    </source>
</evidence>
<evidence type="ECO:0000256" key="1">
    <source>
        <dbReference type="SAM" id="MobiDB-lite"/>
    </source>
</evidence>
<feature type="compositionally biased region" description="Polar residues" evidence="1">
    <location>
        <begin position="211"/>
        <end position="236"/>
    </location>
</feature>
<reference evidence="5" key="1">
    <citation type="journal article" date="2020" name="Fungal Divers.">
        <title>Resolving the Mortierellaceae phylogeny through synthesis of multi-gene phylogenetics and phylogenomics.</title>
        <authorList>
            <person name="Vandepol N."/>
            <person name="Liber J."/>
            <person name="Desiro A."/>
            <person name="Na H."/>
            <person name="Kennedy M."/>
            <person name="Barry K."/>
            <person name="Grigoriev I.V."/>
            <person name="Miller A.N."/>
            <person name="O'Donnell K."/>
            <person name="Stajich J.E."/>
            <person name="Bonito G."/>
        </authorList>
    </citation>
    <scope>NUCLEOTIDE SEQUENCE</scope>
    <source>
        <strain evidence="5">NVP60</strain>
    </source>
</reference>
<dbReference type="Proteomes" id="UP000823405">
    <property type="component" value="Unassembled WGS sequence"/>
</dbReference>
<evidence type="ECO:0000259" key="3">
    <source>
        <dbReference type="Pfam" id="PF23024"/>
    </source>
</evidence>
<dbReference type="InterPro" id="IPR000873">
    <property type="entry name" value="AMP-dep_synth/lig_dom"/>
</dbReference>
<proteinExistence type="predicted"/>
<dbReference type="Pfam" id="PF00501">
    <property type="entry name" value="AMP-binding"/>
    <property type="match status" value="1"/>
</dbReference>
<feature type="domain" description="AMP-dependent synthetase/ligase" evidence="2">
    <location>
        <begin position="107"/>
        <end position="313"/>
    </location>
</feature>
<gene>
    <name evidence="5" type="ORF">BGZ97_002149</name>
</gene>
<dbReference type="InterPro" id="IPR056881">
    <property type="entry name" value="Mug62_dom"/>
</dbReference>
<feature type="domain" description="Meiotically up-regulated gene 62 protein-like alpha-beta" evidence="4">
    <location>
        <begin position="692"/>
        <end position="849"/>
    </location>
</feature>
<dbReference type="SUPFAM" id="SSF56801">
    <property type="entry name" value="Acetyl-CoA synthetase-like"/>
    <property type="match status" value="2"/>
</dbReference>
<dbReference type="InterPro" id="IPR042099">
    <property type="entry name" value="ANL_N_sf"/>
</dbReference>
<comment type="caution">
    <text evidence="5">The sequence shown here is derived from an EMBL/GenBank/DDBJ whole genome shotgun (WGS) entry which is preliminary data.</text>
</comment>
<dbReference type="Gene3D" id="3.30.300.30">
    <property type="match status" value="2"/>
</dbReference>
<dbReference type="Pfam" id="PF24919">
    <property type="entry name" value="Mug62"/>
    <property type="match status" value="1"/>
</dbReference>
<feature type="domain" description="AMP-binding enzyme C-terminal" evidence="3">
    <location>
        <begin position="1513"/>
        <end position="1623"/>
    </location>
</feature>
<dbReference type="InterPro" id="IPR025110">
    <property type="entry name" value="AMP-bd_C"/>
</dbReference>
<keyword evidence="6" id="KW-1185">Reference proteome</keyword>
<evidence type="ECO:0000259" key="4">
    <source>
        <dbReference type="Pfam" id="PF24919"/>
    </source>
</evidence>
<sequence length="1623" mass="176784">MSNANTQSQANTTAYADTDFHPFNSLVDLLKFRGSTSHNNTPQAQSTPFPSEATRRAFTVVDRLGEEIGGWTWQTLLDQADKIRHALLTKTDLKAQHEQHQNVHGGAGPRVALVFRKGEMLEFLAAFFGCHMAGMTAVPINVIDRFEEMTYILAHAKATLALTTEHNYRALNKGLSERHRMKGQGEGVKWPQGVTWWKTDTLAAGALGMRRSSNSGASRTGSKVGGNLSTATPATHLNNGNNSSSLSFSTKSSLLTSTAPSTSSSSSVDDFSPLPDIAYIEYTKSPNGEVKGVAISHRTILAQCRAISSSLESNPRRKQRLAATDTSVANEEASILKSPLSPIPSAFTPSRHQQLEPADVVLSWLEPRQQVGLILGGLLGVYRGSHSVFLHSGATEIAGLWEQSAYRYGATMALGDYQGVRELIHNSSSASSAAPALLTSSLTSTSPQQTGSNSLEQLEAFLIDTIVIQPQLDIDLAKKVLAPLGVTSPEQVVIPISTLPEHGGMVFSMRDYLPFPSGSSKFDLGLQRIQIQEVQLKQRFLQGHSRKSETRCFYLLDREALKTNWIEVLATGQDAIDRALEVGVVLVSAFGYASLQATLAIVDPETTALCTPNRIGEIWIESPSIPFGFWDLPKRSQSTFHALPLIVPAISSSSGGERAVPKVYDPVPTGFLRTGLMAGLIEGRVVVFGHTEDRIQQDVTAPDIAAFEASSYGVGQSSSAVPQPLVTEHHYALDLVNTVLERITGFSACTAFECIINKERVPVICAETPRSHQRSDAIQLAEYVRQAMLDYHGLALYCIAIAAPNSLPRTLHHGKSRIHPVVCRKMLESGQLALDYIWTSIEDTLLKLPVGDDITGGIWGPNALDARQAIMPVYTRTIQYSDCDYPKEVHDDWTKTNLSQFKSLPDLLVWRSFMNPYEVAFQNLDSQQLNEEQSSYFPLQGHQEHHQLQQGSSKESINGQGKGVKPVTFRKFGARVVRIAAFIEKRGGFCQGDKVILLFRTGSIEFIATLYAVWLLGLVPIPVPVPEPASLSDDISLLMGLLNELGCSSSGTYLLGNNFTEEVMKLKPAQALMKAYIGARQDAAIPSILNISKAPKIPKKHRHLGRESGYLTPPKSALLRTAPALIAIHYSTDRRRTLVKISHAGLLAQARALKVQCQFHGGKPLVSCARTFVGLDLLLACAIGVYVGAPTVLIPYADFEARPHIYFEAVQSFSARDMLVDSAMVELAFGGGQEPLSLTSMLSPSYLYPSPLPTPTRSSSPINLSTVHNLLVTSDSRPNLDTIKTLETLFCPLSSMPPSSISSSSYVSSLARSGNDLERTRLNGMFGHVFNPLIATRSSMDIEPVRLHVSLHALRRGLVEITTEYDDPTGIWIEDSGIPVCGTTVAIVNPETTEICLSHEIGEIWVSSEANVQPYIGRTPISSSSSATGESDAMVEATRSRFHARIAPTPITDCGSGVGGDLQQQHQEQQQRQLESKTYVRTGEIGFLWNYATPEFNGGQPTSLLFVLGPIGETFEVQGLLHFPVDVEKTVEGAHPNFASDGSIVFQAEEAVVCVVTVRQVDTPGTTSSTLMNQVLCVMHQVADRHGFVPDVVALVGEGVLAKTRFREKQRGKMLSLFMSTKM</sequence>
<dbReference type="InterPro" id="IPR045851">
    <property type="entry name" value="AMP-bd_C_sf"/>
</dbReference>
<dbReference type="Pfam" id="PF23024">
    <property type="entry name" value="AMP-dom_DIP2-like"/>
    <property type="match status" value="1"/>
</dbReference>
<dbReference type="GO" id="GO:0005829">
    <property type="term" value="C:cytosol"/>
    <property type="evidence" value="ECO:0007669"/>
    <property type="project" value="TreeGrafter"/>
</dbReference>
<feature type="region of interest" description="Disordered" evidence="1">
    <location>
        <begin position="208"/>
        <end position="243"/>
    </location>
</feature>
<dbReference type="PANTHER" id="PTHR22754:SF32">
    <property type="entry name" value="DISCO-INTERACTING PROTEIN 2"/>
    <property type="match status" value="1"/>
</dbReference>
<evidence type="ECO:0000313" key="5">
    <source>
        <dbReference type="EMBL" id="KAG0302862.1"/>
    </source>
</evidence>
<dbReference type="Gene3D" id="3.40.50.12780">
    <property type="entry name" value="N-terminal domain of ligase-like"/>
    <property type="match status" value="4"/>
</dbReference>
<dbReference type="OrthoDB" id="69964at2759"/>
<accession>A0A9P6R005</accession>
<evidence type="ECO:0000313" key="6">
    <source>
        <dbReference type="Proteomes" id="UP000823405"/>
    </source>
</evidence>
<name>A0A9P6R005_9FUNG</name>
<dbReference type="PANTHER" id="PTHR22754">
    <property type="entry name" value="DISCO-INTERACTING PROTEIN 2 DIP2 -RELATED"/>
    <property type="match status" value="1"/>
</dbReference>
<organism evidence="5 6">
    <name type="scientific">Linnemannia gamsii</name>
    <dbReference type="NCBI Taxonomy" id="64522"/>
    <lineage>
        <taxon>Eukaryota</taxon>
        <taxon>Fungi</taxon>
        <taxon>Fungi incertae sedis</taxon>
        <taxon>Mucoromycota</taxon>
        <taxon>Mortierellomycotina</taxon>
        <taxon>Mortierellomycetes</taxon>
        <taxon>Mortierellales</taxon>
        <taxon>Mortierellaceae</taxon>
        <taxon>Linnemannia</taxon>
    </lineage>
</organism>
<dbReference type="EMBL" id="JAAAIN010001461">
    <property type="protein sequence ID" value="KAG0302862.1"/>
    <property type="molecule type" value="Genomic_DNA"/>
</dbReference>
<evidence type="ECO:0008006" key="7">
    <source>
        <dbReference type="Google" id="ProtNLM"/>
    </source>
</evidence>
<protein>
    <recommendedName>
        <fullName evidence="7">Acetyl-CoA synthetase-like protein</fullName>
    </recommendedName>
</protein>